<gene>
    <name evidence="2" type="primary">bluB</name>
    <name evidence="2" type="ORF">DKG74_07300</name>
</gene>
<evidence type="ECO:0000259" key="1">
    <source>
        <dbReference type="Pfam" id="PF00881"/>
    </source>
</evidence>
<protein>
    <submittedName>
        <fullName evidence="2">5,6-dimethylbenzimidazole synthase</fullName>
    </submittedName>
</protein>
<reference evidence="2 3" key="1">
    <citation type="submission" date="2018-05" db="EMBL/GenBank/DDBJ databases">
        <title>Zavarzinia sp. HR-AS.</title>
        <authorList>
            <person name="Lee Y."/>
            <person name="Jeon C.O."/>
        </authorList>
    </citation>
    <scope>NUCLEOTIDE SEQUENCE [LARGE SCALE GENOMIC DNA]</scope>
    <source>
        <strain evidence="2 3">HR-AS</strain>
    </source>
</reference>
<evidence type="ECO:0000313" key="3">
    <source>
        <dbReference type="Proteomes" id="UP000245461"/>
    </source>
</evidence>
<dbReference type="RefSeq" id="WP_109904196.1">
    <property type="nucleotide sequence ID" value="NZ_QGLE01000003.1"/>
</dbReference>
<dbReference type="PANTHER" id="PTHR23026:SF123">
    <property type="entry name" value="NAD(P)H NITROREDUCTASE RV3131-RELATED"/>
    <property type="match status" value="1"/>
</dbReference>
<dbReference type="Proteomes" id="UP000245461">
    <property type="component" value="Unassembled WGS sequence"/>
</dbReference>
<keyword evidence="3" id="KW-1185">Reference proteome</keyword>
<dbReference type="EMBL" id="QGLE01000003">
    <property type="protein sequence ID" value="PWR24603.1"/>
    <property type="molecule type" value="Genomic_DNA"/>
</dbReference>
<dbReference type="NCBIfam" id="TIGR02476">
    <property type="entry name" value="BluB"/>
    <property type="match status" value="1"/>
</dbReference>
<dbReference type="Pfam" id="PF00881">
    <property type="entry name" value="Nitroreductase"/>
    <property type="match status" value="1"/>
</dbReference>
<accession>A0A317EGS5</accession>
<evidence type="ECO:0000313" key="2">
    <source>
        <dbReference type="EMBL" id="PWR24603.1"/>
    </source>
</evidence>
<comment type="caution">
    <text evidence="2">The sequence shown here is derived from an EMBL/GenBank/DDBJ whole genome shotgun (WGS) entry which is preliminary data.</text>
</comment>
<dbReference type="PANTHER" id="PTHR23026">
    <property type="entry name" value="NADPH NITROREDUCTASE"/>
    <property type="match status" value="1"/>
</dbReference>
<dbReference type="OrthoDB" id="9773807at2"/>
<organism evidence="2 3">
    <name type="scientific">Zavarzinia aquatilis</name>
    <dbReference type="NCBI Taxonomy" id="2211142"/>
    <lineage>
        <taxon>Bacteria</taxon>
        <taxon>Pseudomonadati</taxon>
        <taxon>Pseudomonadota</taxon>
        <taxon>Alphaproteobacteria</taxon>
        <taxon>Rhodospirillales</taxon>
        <taxon>Zavarziniaceae</taxon>
        <taxon>Zavarzinia</taxon>
    </lineage>
</organism>
<dbReference type="InterPro" id="IPR029479">
    <property type="entry name" value="Nitroreductase"/>
</dbReference>
<dbReference type="Gene3D" id="3.40.109.10">
    <property type="entry name" value="NADH Oxidase"/>
    <property type="match status" value="1"/>
</dbReference>
<dbReference type="InterPro" id="IPR000415">
    <property type="entry name" value="Nitroreductase-like"/>
</dbReference>
<dbReference type="InterPro" id="IPR050627">
    <property type="entry name" value="Nitroreductase/BluB"/>
</dbReference>
<dbReference type="GO" id="GO:0016491">
    <property type="term" value="F:oxidoreductase activity"/>
    <property type="evidence" value="ECO:0007669"/>
    <property type="project" value="InterPro"/>
</dbReference>
<sequence>MTPPVFDDAFRARFETLLRWRRDVRRFRTEPLAEGLLDRLLLLADLAPSVGNSQPWRFVTIDDPARRAAVIANFERANAEALGDYAGERAALYARLKLSGLREAPVHLAVFADLHPDQGAGLGRRTMPETIEHSATTAVHTLWLAARAHGVGLGWVSILDPATINADLDCPADWHLIAYLCLGYPVEEHEDAELARLGWQARSPLSARLFRR</sequence>
<dbReference type="SUPFAM" id="SSF55469">
    <property type="entry name" value="FMN-dependent nitroreductase-like"/>
    <property type="match status" value="1"/>
</dbReference>
<dbReference type="InterPro" id="IPR012825">
    <property type="entry name" value="BluB"/>
</dbReference>
<feature type="domain" description="Nitroreductase" evidence="1">
    <location>
        <begin position="18"/>
        <end position="184"/>
    </location>
</feature>
<proteinExistence type="predicted"/>
<dbReference type="AlphaFoldDB" id="A0A317EGS5"/>
<name>A0A317EGS5_9PROT</name>